<dbReference type="InParanoid" id="A0A166MMQ6"/>
<name>A0A166MMQ6_EXIGL</name>
<evidence type="ECO:0000313" key="1">
    <source>
        <dbReference type="EMBL" id="KZV78203.1"/>
    </source>
</evidence>
<sequence length="53" mass="5848">MVVYLSDSAEDEFDVAILGPDSSRQLEETRFACSARYASVPHLLFTPALLTLT</sequence>
<reference evidence="1 2" key="1">
    <citation type="journal article" date="2016" name="Mol. Biol. Evol.">
        <title>Comparative Genomics of Early-Diverging Mushroom-Forming Fungi Provides Insights into the Origins of Lignocellulose Decay Capabilities.</title>
        <authorList>
            <person name="Nagy L.G."/>
            <person name="Riley R."/>
            <person name="Tritt A."/>
            <person name="Adam C."/>
            <person name="Daum C."/>
            <person name="Floudas D."/>
            <person name="Sun H."/>
            <person name="Yadav J.S."/>
            <person name="Pangilinan J."/>
            <person name="Larsson K.H."/>
            <person name="Matsuura K."/>
            <person name="Barry K."/>
            <person name="Labutti K."/>
            <person name="Kuo R."/>
            <person name="Ohm R.A."/>
            <person name="Bhattacharya S.S."/>
            <person name="Shirouzu T."/>
            <person name="Yoshinaga Y."/>
            <person name="Martin F.M."/>
            <person name="Grigoriev I.V."/>
            <person name="Hibbett D.S."/>
        </authorList>
    </citation>
    <scope>NUCLEOTIDE SEQUENCE [LARGE SCALE GENOMIC DNA]</scope>
    <source>
        <strain evidence="1 2">HHB12029</strain>
    </source>
</reference>
<proteinExistence type="predicted"/>
<accession>A0A166MMQ6</accession>
<dbReference type="AlphaFoldDB" id="A0A166MMQ6"/>
<keyword evidence="2" id="KW-1185">Reference proteome</keyword>
<gene>
    <name evidence="1" type="ORF">EXIGLDRAFT_717702</name>
</gene>
<dbReference type="Proteomes" id="UP000077266">
    <property type="component" value="Unassembled WGS sequence"/>
</dbReference>
<protein>
    <submittedName>
        <fullName evidence="1">Uncharacterized protein</fullName>
    </submittedName>
</protein>
<organism evidence="1 2">
    <name type="scientific">Exidia glandulosa HHB12029</name>
    <dbReference type="NCBI Taxonomy" id="1314781"/>
    <lineage>
        <taxon>Eukaryota</taxon>
        <taxon>Fungi</taxon>
        <taxon>Dikarya</taxon>
        <taxon>Basidiomycota</taxon>
        <taxon>Agaricomycotina</taxon>
        <taxon>Agaricomycetes</taxon>
        <taxon>Auriculariales</taxon>
        <taxon>Exidiaceae</taxon>
        <taxon>Exidia</taxon>
    </lineage>
</organism>
<evidence type="ECO:0000313" key="2">
    <source>
        <dbReference type="Proteomes" id="UP000077266"/>
    </source>
</evidence>
<dbReference type="EMBL" id="KV427047">
    <property type="protein sequence ID" value="KZV78203.1"/>
    <property type="molecule type" value="Genomic_DNA"/>
</dbReference>